<dbReference type="GO" id="GO:0017038">
    <property type="term" value="P:protein import"/>
    <property type="evidence" value="ECO:0007669"/>
    <property type="project" value="InterPro"/>
</dbReference>
<name>A0A813MB61_9BILA</name>
<dbReference type="EMBL" id="CAJNOC010000142">
    <property type="protein sequence ID" value="CAF0718769.1"/>
    <property type="molecule type" value="Genomic_DNA"/>
</dbReference>
<dbReference type="InterPro" id="IPR014018">
    <property type="entry name" value="SecA_motor_DEAD"/>
</dbReference>
<evidence type="ECO:0000259" key="8">
    <source>
        <dbReference type="PROSITE" id="PS51196"/>
    </source>
</evidence>
<feature type="region of interest" description="Disordered" evidence="5">
    <location>
        <begin position="1140"/>
        <end position="1180"/>
    </location>
</feature>
<feature type="compositionally biased region" description="Basic and acidic residues" evidence="5">
    <location>
        <begin position="1160"/>
        <end position="1179"/>
    </location>
</feature>
<dbReference type="OrthoDB" id="10061200at2759"/>
<feature type="coiled-coil region" evidence="4">
    <location>
        <begin position="1212"/>
        <end position="1288"/>
    </location>
</feature>
<keyword evidence="4" id="KW-0175">Coiled coil</keyword>
<dbReference type="Proteomes" id="UP000663879">
    <property type="component" value="Unassembled WGS sequence"/>
</dbReference>
<keyword evidence="10" id="KW-1185">Reference proteome</keyword>
<comment type="caution">
    <text evidence="9">The sequence shown here is derived from an EMBL/GenBank/DDBJ whole genome shotgun (WGS) entry which is preliminary data.</text>
</comment>
<dbReference type="GO" id="GO:0005524">
    <property type="term" value="F:ATP binding"/>
    <property type="evidence" value="ECO:0007669"/>
    <property type="project" value="InterPro"/>
</dbReference>
<keyword evidence="6" id="KW-0812">Transmembrane</keyword>
<organism evidence="9 10">
    <name type="scientific">Brachionus calyciflorus</name>
    <dbReference type="NCBI Taxonomy" id="104777"/>
    <lineage>
        <taxon>Eukaryota</taxon>
        <taxon>Metazoa</taxon>
        <taxon>Spiralia</taxon>
        <taxon>Gnathifera</taxon>
        <taxon>Rotifera</taxon>
        <taxon>Eurotatoria</taxon>
        <taxon>Monogononta</taxon>
        <taxon>Pseudotrocha</taxon>
        <taxon>Ploima</taxon>
        <taxon>Brachionidae</taxon>
        <taxon>Brachionus</taxon>
    </lineage>
</organism>
<dbReference type="InterPro" id="IPR027417">
    <property type="entry name" value="P-loop_NTPase"/>
</dbReference>
<feature type="transmembrane region" description="Helical" evidence="6">
    <location>
        <begin position="1041"/>
        <end position="1069"/>
    </location>
</feature>
<feature type="domain" description="SecA family profile" evidence="8">
    <location>
        <begin position="3255"/>
        <end position="3941"/>
    </location>
</feature>
<dbReference type="InterPro" id="IPR001650">
    <property type="entry name" value="Helicase_C-like"/>
</dbReference>
<evidence type="ECO:0000259" key="7">
    <source>
        <dbReference type="PROSITE" id="PS51194"/>
    </source>
</evidence>
<keyword evidence="2" id="KW-0653">Protein transport</keyword>
<dbReference type="PANTHER" id="PTHR30612:SF0">
    <property type="entry name" value="CHLOROPLAST PROTEIN-TRANSPORTING ATPASE"/>
    <property type="match status" value="1"/>
</dbReference>
<feature type="coiled-coil region" evidence="4">
    <location>
        <begin position="340"/>
        <end position="502"/>
    </location>
</feature>
<keyword evidence="6" id="KW-1133">Transmembrane helix</keyword>
<feature type="coiled-coil region" evidence="4">
    <location>
        <begin position="2"/>
        <end position="33"/>
    </location>
</feature>
<feature type="coiled-coil region" evidence="4">
    <location>
        <begin position="2339"/>
        <end position="2385"/>
    </location>
</feature>
<accession>A0A813MB61</accession>
<dbReference type="PROSITE" id="PS51194">
    <property type="entry name" value="HELICASE_CTER"/>
    <property type="match status" value="1"/>
</dbReference>
<feature type="domain" description="Helicase C-terminal" evidence="7">
    <location>
        <begin position="3758"/>
        <end position="3965"/>
    </location>
</feature>
<evidence type="ECO:0000313" key="10">
    <source>
        <dbReference type="Proteomes" id="UP000663879"/>
    </source>
</evidence>
<keyword evidence="3" id="KW-0811">Translocation</keyword>
<dbReference type="Gene3D" id="1.20.5.340">
    <property type="match status" value="1"/>
</dbReference>
<dbReference type="GO" id="GO:0016020">
    <property type="term" value="C:membrane"/>
    <property type="evidence" value="ECO:0007669"/>
    <property type="project" value="InterPro"/>
</dbReference>
<proteinExistence type="predicted"/>
<protein>
    <submittedName>
        <fullName evidence="9">Uncharacterized protein</fullName>
    </submittedName>
</protein>
<gene>
    <name evidence="9" type="ORF">OXX778_LOCUS1981</name>
</gene>
<keyword evidence="6" id="KW-0472">Membrane</keyword>
<reference evidence="9" key="1">
    <citation type="submission" date="2021-02" db="EMBL/GenBank/DDBJ databases">
        <authorList>
            <person name="Nowell W R."/>
        </authorList>
    </citation>
    <scope>NUCLEOTIDE SEQUENCE</scope>
    <source>
        <strain evidence="9">Ploen Becks lab</strain>
    </source>
</reference>
<dbReference type="Pfam" id="PF07517">
    <property type="entry name" value="SecA_DEAD"/>
    <property type="match status" value="1"/>
</dbReference>
<dbReference type="InterPro" id="IPR011115">
    <property type="entry name" value="SecA_DEAD"/>
</dbReference>
<evidence type="ECO:0000313" key="9">
    <source>
        <dbReference type="EMBL" id="CAF0718769.1"/>
    </source>
</evidence>
<feature type="coiled-coil region" evidence="4">
    <location>
        <begin position="3723"/>
        <end position="3783"/>
    </location>
</feature>
<dbReference type="GO" id="GO:0006886">
    <property type="term" value="P:intracellular protein transport"/>
    <property type="evidence" value="ECO:0007669"/>
    <property type="project" value="InterPro"/>
</dbReference>
<keyword evidence="2" id="KW-0813">Transport</keyword>
<dbReference type="GO" id="GO:0006605">
    <property type="term" value="P:protein targeting"/>
    <property type="evidence" value="ECO:0007669"/>
    <property type="project" value="InterPro"/>
</dbReference>
<feature type="coiled-coil region" evidence="4">
    <location>
        <begin position="1335"/>
        <end position="1404"/>
    </location>
</feature>
<dbReference type="Gene3D" id="3.40.50.300">
    <property type="entry name" value="P-loop containing nucleotide triphosphate hydrolases"/>
    <property type="match status" value="2"/>
</dbReference>
<dbReference type="Gene3D" id="3.90.1440.10">
    <property type="entry name" value="SecA, preprotein cross-linking domain"/>
    <property type="match status" value="1"/>
</dbReference>
<evidence type="ECO:0000256" key="1">
    <source>
        <dbReference type="ARBA" id="ARBA00022490"/>
    </source>
</evidence>
<dbReference type="PROSITE" id="PS51196">
    <property type="entry name" value="SECA_MOTOR_DEAD"/>
    <property type="match status" value="1"/>
</dbReference>
<evidence type="ECO:0000256" key="5">
    <source>
        <dbReference type="SAM" id="MobiDB-lite"/>
    </source>
</evidence>
<dbReference type="SMART" id="SM00957">
    <property type="entry name" value="SecA_DEAD"/>
    <property type="match status" value="1"/>
</dbReference>
<feature type="transmembrane region" description="Helical" evidence="6">
    <location>
        <begin position="1081"/>
        <end position="1104"/>
    </location>
</feature>
<evidence type="ECO:0000256" key="4">
    <source>
        <dbReference type="SAM" id="Coils"/>
    </source>
</evidence>
<dbReference type="SMART" id="SM00490">
    <property type="entry name" value="HELICc"/>
    <property type="match status" value="1"/>
</dbReference>
<dbReference type="PANTHER" id="PTHR30612">
    <property type="entry name" value="SECA INNER MEMBRANE COMPONENT OF SEC PROTEIN SECRETION SYSTEM"/>
    <property type="match status" value="1"/>
</dbReference>
<sequence>MNDKAVEALEKAKACVEEKKEQLIQKNAELTDLFCRLDEIQKRITTLKNLNTNDIKLQTVRDVEKFNIELICERIKFDLLKEINIINNNFSLNGSLRISATPINNLICCLINIANNHHPRAFLHNSSYEDEKQNDLDKLIPKIKEFVYIEDENLVTQSKVDELCNKINEIKRIQMPPCVILDKKKYLNYDANENKVFLYRHNDNFLALKPITERKSAEFTSHWIINNLLCEEILYELCRLKLREKTGLEIENSNIETLFNIFKQTKSNLSIKSLIDSQIKSLMEIYSEIVEFSPEYESIKQDIVLFKDKYLDRLEVILFDECENRRKKAESKVRLEFDEDDKIKKEIQTKENEVQKLNNLISKKNDELVKKNKDIDLKREQLKLLIDSHAKQEKELNAEIDKIKLEIEKKQESLSKSQNLDDTKTTQLRQEIRDKQAQIDQLNSVSKVSLEKKRIELCDSIDNDLKERNSLQKDKLKFEETKKCKENEIKKLKLEALNIEKLVEFAKSIYNEILNNQILFKKRHELNEIINSNANFLTLYNSLMNYEELNKFKNPLVEKLAKENVFKRQEMVVNCLKKLLAEPSLIFYRDKSENQVVEINGVNINSSEIYPLIDKHVQEEISKTEVFNLEEVLSVKDPNLKMKDLLEKSQIPIELKKLFDKRIKTKFLIKSREKLHNGNIDAQTEINLNGKFEKLGDLKAQQLFNILKIEFKFVKKSLIKTIKIIAGHNIYVEEKELKFKGFNLGIVAGNDIVLPMDAIIDTSGTDSIEFDNIQAHGYDNFREEKCVAGHDGVDGFDGFCGENGGHLYIKAENCIQNICYMEKIKYNGGNGSKGQMGGYGQEGGAGQDTGDAEAENFGKCLFSPAFVVAFARIPGLDPETGEFSRKSELSGDGGSAGKAGFGGMGGFASELLIQDSNGWLKNKKEDKEKFESSENWKMLVEKLNQEKKVIGNQGTAGDNAEFKNVLGGQSGKAGTYGSDHVIYVDGLFSGRVNKKGDFSNYLLEKPLVENGTVEFDESKYGLKSILEDPDSYAKRSKTYSAFTGIVAITAVVGLCIIAAPIVAAASAVIPAIGFAAWATGFVLVGGGAMAGMGAFIGAASVFSYKTFKGLDYKIGVDKEMKMKNRQQIMFNNRYCDKPELRDETSTNKNLRIGGVRSRGKKGEDSSLKEESQREDHSRACETTNEFASEYEKVALSQKSRDLKVDSVKEEAINAAVNEISQLNSEIEASESTVQNMSDQINDLSQQINDYQNRINENENKINEIDQKLNEINEILRTSENQLSAVQSQLLQSINSYLNSIDQQLSARIGFEFTKIELNGKIELVQKLSEIFTNIKETIQSETQEIVKEKQNLENEIDELTNRKVLKEQEIEALKAKELNSIENRINAEKEISSLESLQKKMKLEKETKLETNITEEIMVVKEFKRETSKPTLEIDEMAVDFTQFKPFYRNIDFDAYKKITNNNPKFDELTKKIVKNKNINLSKLEFIIKAYEAGFYEHLKNENKAESKMDALKKMVTKSPHKDFESSEVFKKIFTNVNNIDLYYTKIVEFYFKYIPITNIEESIETSTFLEKASLIMHYEHGHLTQIEQDMILFISKIYNKGLNKEKIMKITKLVMDYKSIIDNITSFKVSALGVIECKVSLFYESIIMCVSSGLNDYDNSLWLILNDIINLIKILKDHFHEIKSHVFFSSQNIIQNQEFLLNNLFVEIDFVKEKKKILDNFTKEQYGIFKIQLFEECLRSRLIDVLVSKMDRKEFDDLMNETLKAKIFTSQDKDEFLINLKLKKEKPRNNCVSQQGFINKYRMLLGLNSQDEFDFEHILDKTRAIHANNEKLETSVINMLKELVYLLSDQKKFSFDNLKLIYLKLVKNPLNNRSFKAFFDQIELILGEKIEIIIMSCVSKDSLQDFQDQFYNVLAQRIKNIDDNYDEMIMRKISFFNRLYSLLNDKKNDMSKEVTIMLTYCNGSLGQNKTGELEKSTKDFLTKFKFLSTNSFDAFEEVIFTLSKYQFDLLNLSSSFSSLIDEDDRKEMEAKIKKIAENFSKLIKEINKTSSKCSVIKALKDYALNLEKGKIDQGRRENLLKFCSIGKETEFIKKVNSLRSEISNDLELMSLINDSVRSKFQTDTEANKFMLSIVLNNHKAKDLTDFYYKMISLINLDDLFSENKLDDLLHVMTVLKNIPKKYTFEVFKKIDENFKSLIKDFTNVSKELNAVLNDSNIEFVLSILNDLVQEFDQITKENSELLLSMLKLAKNYKIQLSSEIEEENKTGLRDQFINDINISIEAYLLKQIDVQVQEEFFYEFLKILKNFSNENLLKIFTHFFNFRVNLKVQTDQVKFLDKELIENELKTWQENNQELMDILTCSYLVNIKIKLEKIKKKIDVKKTEIDANIDNIIKVYKSKIDSDDKIIIKSRVNFLLEILNKLHKRALLINTNNLDQVFINLKNELELKESVSEIESYLVDKINSKTESELNDLFNKLFDSESEMKKLIDLTKQKTLSSDVIYRIQTITNLIQDVYFINNQDKIFILKNQVIVNLEKFIYSDQNRVRDLLKFKIDLNDLLKSKCYKITNYSSFVDRPFIHFNLVDLSQEFDQFLDKCEKFFELVNFSNFKISSFYKPIDEGLDSIEENLFDLNETSLKTKIDSLLNFEIPQDLGNLNKDRSNFLKSIESDCVEINLTKQHVRLIPRKIKLELIEKYSNHFDISNKRLLLINEKILSSKDINFKIFHYLAYAKFDNLNQVSRMVLKNWYSKNIDEDYVNEKLNGKKLHELNQNIQGYLLYFTSDKIDKNALLGFYDTFLKDSRNTFDYSNLKNSILDYVKFNSVYDENSVPIINRVFDSLKVNDSKILFEFVLSIDKDHSHSHVVLKCVEKIGLDMFKKLIMTENEKKLSENFNNVSVLISNSNVDNWEKVFKSEYVKYLSESMLNNEKSLLKKNLSDENVNKIIKSTSLDEFINLIKLVRQQFQTNKHLFDLLDLIEIFKTNLFGFIDETGSIELLNELDIKKQEKILDFKTIIDILIYSKMTKEGLTEIAKLLNSSIGNLLKKILAVIIGYLMLKLFNIDDKEKKANFLKDKIYKCITNDTLLKLISDKLNVDYSTGLRYELSEVETLGDIMSMLFKIGHQIDSFDALNKLPILKWTRVLRKEIIKYELNTNDNQLVDDILIIEKNRGVDITKWFVDVIKSVQIEDLRLKYLVKKFKKNEFNLNAQLLGLMKKNADTSQWIAMIKKHDLETKSKELTCSELIDDMKRLEATGEINFYIKNLITRDESGKCLLEICIEQFDSVYKKRSKLFEEKSKKISEYNKDDILDWTKKYKEIKKVNLPSINCKQVLELVAIISRASEIVYKYQLRNTQKIALFLFIDSICFSFSGRLANISTGEGKSLVTISTAISYILLKGGNVDILTSSEILAERDALESKEMFEFFGISVSNNCDSLANSDENLRKERYSKNTIIYGEIGNFQRDILLTKYFEKEIRNNLAGCLIVDEVDSMCIDNICNTLYISHQISDLSYLKDIYCSIWHAVNLKDTSNYTEENVNKVKNYLENLIEKKHFLFPSNLDSFIKRRLSIWINNAYIAKDHVVEGNHYSVLSSGKKSGEAVINDLQTGIEQLNTQWSEGLQQFIQLKHTNKLNEESLKAIFISNYVFFNQYQGNIYGMTGTLGASIERDLLSKAYDLDFFQLPRFKKELNRREDSILVSKRSQWLEEIKKEVVQLVADNRLVDDSEQKEAKNKSQSVNSNIKKIELEIEEISKKLVSAKDADLESKLANLKNELSDRKLELQDLMNTWSNLEEGRNRGGRSVLIICENKNDVYDIVNALFYKHKHLYEYTGKVEGLTKVENIHKRKRFEIKQLLPGDIIVATNVAGRGTDFKLSKLVEKNGGLHVIVSYLPVNIRVELQAFGRSGRKGENGSGRLIVYNHRANSSDTNIEILSDERDNQEAERLHDIRVKMIPRVMLERELFLKFDKLQEEMRQSLKWYQRDYRHLQTKSLHNKWAFWLDQMSDNINNVHTSDIIKENTFLAFDQFASEIKQKMNRKLDGVELLIDEPGEVIKLAKYNIEKGNFSLAKKNCDYIINHYGIHLTPFAHYYKAIATLQPVKYSLNAKSILNLFNPFNKNLTKDIKSCTNTILNDLSLSYEQKRDGLKFLKKCIYLFEVEIERLKTQSLILCDISRDTFRVGSLNDYFSKSNMNEATVLYVHLNAAKSAYGLNLDFNEIKQAFKHSVLEENEIKEIYDLGLSSEKLKPFIKNDRFSKKLKIKVHVERNILSEEILCKTLANYNSNNITIILDDLDSKTRDQLEQADVVVTDEFYHYDPVEERNKLLVFPERFSPFKKLLAKFLRDVDLSAKNSNERTDLFKSFLDKLKIYCSQRETVQECLTQNFTNEPTIIERAENVNLMEKFKSLKKLIHEKEVYFGNFEVGNLIQKLSESKFKALNHRQVKDFEHKIYLADVITREKLNKFDLRVQKLILDNILSKEIKIEDIKQIGLDFKDLRKKLILNGLAISLIEYLGIQIVDYNNQEIHKVNQLFLNLCQPKIKKEKFFFDQNGFINFIKSTNLIKVFKFKLNLSNEIEGTNTEQPLRKIIEDNINERVSQIVDKCFKEGKLSKKKYLILSNKDTEIKKLKSFVSTAILSSISPLKISSKCIIQFTNLREYFKDGNMPKEVVHYEQQSKNMVLSLSQFKVPFSFNSLCVLLFGSIQMTTGKFYVARNALDQYNNRSLSSVKPLITDISYEVQTSDRITWASTYLTCKIENVIFLSFSGIDGYTNYKSKPLNKVLLSQEINEKVKKINCVIDNDTGTWLVQIIIEQVFTSLVSKIESNEEFKKRSEFLSESLSQIESNESKEQIYSLMKQVFENIDSEFSDRITMKIIQLINQLIGPLANRLSQEEFDQIGLFYPTINEIINIVNDMVNSLDKQIKAKGSKEKKVVSNNMHFWLPRISSVVFESVSVRILDYVFSSNFNIILNHVMKSVNKRKEKYFSNRFKEIKKTSLNEAEMRVGNGDFDNKLKAFKSDLLEGLKEINCLKNSIFSIDLKNIQEVC</sequence>
<dbReference type="SUPFAM" id="SSF52540">
    <property type="entry name" value="P-loop containing nucleoside triphosphate hydrolases"/>
    <property type="match status" value="2"/>
</dbReference>
<dbReference type="InterPro" id="IPR000185">
    <property type="entry name" value="SecA"/>
</dbReference>
<evidence type="ECO:0000256" key="3">
    <source>
        <dbReference type="ARBA" id="ARBA00023010"/>
    </source>
</evidence>
<keyword evidence="1" id="KW-0963">Cytoplasm</keyword>
<evidence type="ECO:0000256" key="6">
    <source>
        <dbReference type="SAM" id="Phobius"/>
    </source>
</evidence>
<evidence type="ECO:0000256" key="2">
    <source>
        <dbReference type="ARBA" id="ARBA00022927"/>
    </source>
</evidence>